<feature type="coiled-coil region" evidence="1">
    <location>
        <begin position="287"/>
        <end position="314"/>
    </location>
</feature>
<evidence type="ECO:0000256" key="1">
    <source>
        <dbReference type="SAM" id="Coils"/>
    </source>
</evidence>
<reference evidence="2" key="1">
    <citation type="journal article" date="2015" name="Nature">
        <title>Complex archaea that bridge the gap between prokaryotes and eukaryotes.</title>
        <authorList>
            <person name="Spang A."/>
            <person name="Saw J.H."/>
            <person name="Jorgensen S.L."/>
            <person name="Zaremba-Niedzwiedzka K."/>
            <person name="Martijn J."/>
            <person name="Lind A.E."/>
            <person name="van Eijk R."/>
            <person name="Schleper C."/>
            <person name="Guy L."/>
            <person name="Ettema T.J."/>
        </authorList>
    </citation>
    <scope>NUCLEOTIDE SEQUENCE</scope>
</reference>
<evidence type="ECO:0000313" key="2">
    <source>
        <dbReference type="EMBL" id="KKL25772.1"/>
    </source>
</evidence>
<keyword evidence="1" id="KW-0175">Coiled coil</keyword>
<gene>
    <name evidence="2" type="ORF">LCGC14_2401970</name>
</gene>
<protein>
    <submittedName>
        <fullName evidence="2">Uncharacterized protein</fullName>
    </submittedName>
</protein>
<sequence length="343" mass="40806">MFGMRKYYKQYRPFPRPSNPRIQNIQILAKNPVLFYQDIFAPGSQHINSYERILELVQHTPEYIRVSGKFHRHLGIALVDLLKAKVTDKPERHFGKKYYHNSAYPSLIKYCSQYIDEDAKDKIIDIAINYNKNFYSTAKKELACIATGYVGYNDPRTLSILREFCRVITTNDFDRLINKIQDGLENQGVKEILSKTKLFEYLKYDEETVNNSYNEKVKLVKAIAKTPTLIKRLPFILNIKLRHLKEIAPAMRFKFMQYAFKYEFQHTRNGWLYGKSLEYCLLHTTEYREAEVDVKKLKKELEEREKKKDNKRLKFLGNFKKRMEKVFTKLIGDLNKFDNENDD</sequence>
<organism evidence="2">
    <name type="scientific">marine sediment metagenome</name>
    <dbReference type="NCBI Taxonomy" id="412755"/>
    <lineage>
        <taxon>unclassified sequences</taxon>
        <taxon>metagenomes</taxon>
        <taxon>ecological metagenomes</taxon>
    </lineage>
</organism>
<dbReference type="AlphaFoldDB" id="A0A0F9CH82"/>
<comment type="caution">
    <text evidence="2">The sequence shown here is derived from an EMBL/GenBank/DDBJ whole genome shotgun (WGS) entry which is preliminary data.</text>
</comment>
<proteinExistence type="predicted"/>
<dbReference type="EMBL" id="LAZR01036090">
    <property type="protein sequence ID" value="KKL25772.1"/>
    <property type="molecule type" value="Genomic_DNA"/>
</dbReference>
<accession>A0A0F9CH82</accession>
<name>A0A0F9CH82_9ZZZZ</name>